<organism evidence="3">
    <name type="scientific">Eutreptiella gymnastica</name>
    <dbReference type="NCBI Taxonomy" id="73025"/>
    <lineage>
        <taxon>Eukaryota</taxon>
        <taxon>Discoba</taxon>
        <taxon>Euglenozoa</taxon>
        <taxon>Euglenida</taxon>
        <taxon>Spirocuta</taxon>
        <taxon>Euglenophyceae</taxon>
        <taxon>Eutreptiales</taxon>
        <taxon>Eutreptiaceae</taxon>
        <taxon>Eutreptiella</taxon>
    </lineage>
</organism>
<dbReference type="GO" id="GO:0006635">
    <property type="term" value="P:fatty acid beta-oxidation"/>
    <property type="evidence" value="ECO:0007669"/>
    <property type="project" value="TreeGrafter"/>
</dbReference>
<gene>
    <name evidence="3" type="ORF">EGYM00163_LOCUS29205</name>
</gene>
<accession>A0A7S4FX51</accession>
<reference evidence="3" key="1">
    <citation type="submission" date="2021-01" db="EMBL/GenBank/DDBJ databases">
        <authorList>
            <person name="Corre E."/>
            <person name="Pelletier E."/>
            <person name="Niang G."/>
            <person name="Scheremetjew M."/>
            <person name="Finn R."/>
            <person name="Kale V."/>
            <person name="Holt S."/>
            <person name="Cochrane G."/>
            <person name="Meng A."/>
            <person name="Brown T."/>
            <person name="Cohen L."/>
        </authorList>
    </citation>
    <scope>NUCLEOTIDE SEQUENCE</scope>
    <source>
        <strain evidence="3">CCMP1594</strain>
    </source>
</reference>
<sequence length="288" mass="31267">MQRKLFGVCRLLRPGFRWGYASNADLITLSRDHEVPTVAVLQFNQPDKLNALTEAMGHRFTEIIEQLCTENSEQLRAVVLTGAGKAFSAGGDLAFLQHRTEPDMTVGDANVRTMLRFYESFLCVRRLPVPVISAINGHAIGAGFAMTLATDIRIVANEAKLALNFTQLGLHPGMGSTHFLPLLVGHQNASFMLLSGGQISGVEAKDMGIALRAVPKETVLPDALAMARTMAKASPVAVRTTLLTLRAERNRGLEDALIREADAQAQCYAAPDLLRGLKAIKDKHPPAF</sequence>
<evidence type="ECO:0000256" key="2">
    <source>
        <dbReference type="RuleBase" id="RU003707"/>
    </source>
</evidence>
<dbReference type="AlphaFoldDB" id="A0A7S4FX51"/>
<proteinExistence type="inferred from homology"/>
<name>A0A7S4FX51_9EUGL</name>
<dbReference type="CDD" id="cd06558">
    <property type="entry name" value="crotonase-like"/>
    <property type="match status" value="1"/>
</dbReference>
<dbReference type="Pfam" id="PF00378">
    <property type="entry name" value="ECH_1"/>
    <property type="match status" value="1"/>
</dbReference>
<comment type="similarity">
    <text evidence="1 2">Belongs to the enoyl-CoA hydratase/isomerase family.</text>
</comment>
<dbReference type="Gene3D" id="3.90.226.10">
    <property type="entry name" value="2-enoyl-CoA Hydratase, Chain A, domain 1"/>
    <property type="match status" value="1"/>
</dbReference>
<dbReference type="EMBL" id="HBJA01083702">
    <property type="protein sequence ID" value="CAE0818037.1"/>
    <property type="molecule type" value="Transcribed_RNA"/>
</dbReference>
<dbReference type="PROSITE" id="PS00166">
    <property type="entry name" value="ENOYL_COA_HYDRATASE"/>
    <property type="match status" value="1"/>
</dbReference>
<evidence type="ECO:0000313" key="3">
    <source>
        <dbReference type="EMBL" id="CAE0818037.1"/>
    </source>
</evidence>
<dbReference type="GO" id="GO:0005739">
    <property type="term" value="C:mitochondrion"/>
    <property type="evidence" value="ECO:0007669"/>
    <property type="project" value="TreeGrafter"/>
</dbReference>
<evidence type="ECO:0000256" key="1">
    <source>
        <dbReference type="ARBA" id="ARBA00005254"/>
    </source>
</evidence>
<dbReference type="PANTHER" id="PTHR11941">
    <property type="entry name" value="ENOYL-COA HYDRATASE-RELATED"/>
    <property type="match status" value="1"/>
</dbReference>
<dbReference type="GO" id="GO:0003824">
    <property type="term" value="F:catalytic activity"/>
    <property type="evidence" value="ECO:0007669"/>
    <property type="project" value="InterPro"/>
</dbReference>
<dbReference type="InterPro" id="IPR018376">
    <property type="entry name" value="Enoyl-CoA_hyd/isom_CS"/>
</dbReference>
<dbReference type="PANTHER" id="PTHR11941:SF173">
    <property type="entry name" value="3-HYDROXYBUTYRYL-COA DEHYDRATASE-LIKE PROTEIN, MITOCHONDRIAL"/>
    <property type="match status" value="1"/>
</dbReference>
<dbReference type="SUPFAM" id="SSF52096">
    <property type="entry name" value="ClpP/crotonase"/>
    <property type="match status" value="1"/>
</dbReference>
<protein>
    <submittedName>
        <fullName evidence="3">Uncharacterized protein</fullName>
    </submittedName>
</protein>
<dbReference type="InterPro" id="IPR029045">
    <property type="entry name" value="ClpP/crotonase-like_dom_sf"/>
</dbReference>
<dbReference type="InterPro" id="IPR001753">
    <property type="entry name" value="Enoyl-CoA_hydra/iso"/>
</dbReference>